<dbReference type="AlphaFoldDB" id="A0A4R1EU44"/>
<gene>
    <name evidence="10" type="ORF">EV695_2724</name>
</gene>
<accession>A0A4R1EU44</accession>
<comment type="similarity">
    <text evidence="2 8">Belongs to the peptidase S26 family.</text>
</comment>
<evidence type="ECO:0000313" key="10">
    <source>
        <dbReference type="EMBL" id="TCJ84763.1"/>
    </source>
</evidence>
<comment type="subcellular location">
    <subcellularLocation>
        <location evidence="8">Membrane</location>
        <topology evidence="8">Multi-pass membrane protein</topology>
    </subcellularLocation>
</comment>
<evidence type="ECO:0000313" key="11">
    <source>
        <dbReference type="Proteomes" id="UP000294887"/>
    </source>
</evidence>
<evidence type="ECO:0000256" key="7">
    <source>
        <dbReference type="PIRSR" id="PIRSR600223-1"/>
    </source>
</evidence>
<dbReference type="GO" id="GO:0004252">
    <property type="term" value="F:serine-type endopeptidase activity"/>
    <property type="evidence" value="ECO:0007669"/>
    <property type="project" value="InterPro"/>
</dbReference>
<dbReference type="Gene3D" id="2.10.109.10">
    <property type="entry name" value="Umud Fragment, subunit A"/>
    <property type="match status" value="1"/>
</dbReference>
<keyword evidence="11" id="KW-1185">Reference proteome</keyword>
<dbReference type="Pfam" id="PF10502">
    <property type="entry name" value="Peptidase_S26"/>
    <property type="match status" value="1"/>
</dbReference>
<keyword evidence="8" id="KW-0812">Transmembrane</keyword>
<name>A0A4R1EU44_9GAMM</name>
<keyword evidence="6 8" id="KW-0378">Hydrolase</keyword>
<feature type="active site" evidence="7">
    <location>
        <position position="72"/>
    </location>
</feature>
<dbReference type="InterPro" id="IPR019756">
    <property type="entry name" value="Pept_S26A_signal_pept_1_Ser-AS"/>
</dbReference>
<dbReference type="PANTHER" id="PTHR43390:SF1">
    <property type="entry name" value="CHLOROPLAST PROCESSING PEPTIDASE"/>
    <property type="match status" value="1"/>
</dbReference>
<comment type="caution">
    <text evidence="10">The sequence shown here is derived from an EMBL/GenBank/DDBJ whole genome shotgun (WGS) entry which is preliminary data.</text>
</comment>
<dbReference type="PROSITE" id="PS00501">
    <property type="entry name" value="SPASE_I_1"/>
    <property type="match status" value="1"/>
</dbReference>
<keyword evidence="8" id="KW-0472">Membrane</keyword>
<proteinExistence type="inferred from homology"/>
<dbReference type="EMBL" id="SMFQ01000004">
    <property type="protein sequence ID" value="TCJ84763.1"/>
    <property type="molecule type" value="Genomic_DNA"/>
</dbReference>
<dbReference type="PROSITE" id="PS00761">
    <property type="entry name" value="SPASE_I_3"/>
    <property type="match status" value="1"/>
</dbReference>
<evidence type="ECO:0000256" key="5">
    <source>
        <dbReference type="ARBA" id="ARBA00022670"/>
    </source>
</evidence>
<dbReference type="GO" id="GO:0016020">
    <property type="term" value="C:membrane"/>
    <property type="evidence" value="ECO:0007669"/>
    <property type="project" value="UniProtKB-SubCell"/>
</dbReference>
<dbReference type="SUPFAM" id="SSF51306">
    <property type="entry name" value="LexA/Signal peptidase"/>
    <property type="match status" value="1"/>
</dbReference>
<feature type="active site" evidence="7">
    <location>
        <position position="127"/>
    </location>
</feature>
<dbReference type="PANTHER" id="PTHR43390">
    <property type="entry name" value="SIGNAL PEPTIDASE I"/>
    <property type="match status" value="1"/>
</dbReference>
<organism evidence="10 11">
    <name type="scientific">Cocleimonas flava</name>
    <dbReference type="NCBI Taxonomy" id="634765"/>
    <lineage>
        <taxon>Bacteria</taxon>
        <taxon>Pseudomonadati</taxon>
        <taxon>Pseudomonadota</taxon>
        <taxon>Gammaproteobacteria</taxon>
        <taxon>Thiotrichales</taxon>
        <taxon>Thiotrichaceae</taxon>
        <taxon>Cocleimonas</taxon>
    </lineage>
</organism>
<evidence type="ECO:0000256" key="4">
    <source>
        <dbReference type="ARBA" id="ARBA00019232"/>
    </source>
</evidence>
<reference evidence="10 11" key="1">
    <citation type="submission" date="2019-03" db="EMBL/GenBank/DDBJ databases">
        <title>Genomic Encyclopedia of Type Strains, Phase IV (KMG-IV): sequencing the most valuable type-strain genomes for metagenomic binning, comparative biology and taxonomic classification.</title>
        <authorList>
            <person name="Goeker M."/>
        </authorList>
    </citation>
    <scope>NUCLEOTIDE SEQUENCE [LARGE SCALE GENOMIC DNA]</scope>
    <source>
        <strain evidence="10 11">DSM 24830</strain>
    </source>
</reference>
<sequence>MGVHLNLEVILVCLTLFTGIVLLYYFFAPKKDDESGEVPLLLDYSRSFFPILLIVIVVRSFVAEPFRIPSGSMIPTLEIGDFILVKKYAYGVRLPITYKKILDIGEPERGDVVVFRYPPDPKINYIKRLIGLPGDKIRWTADKKIIINDKPVIYENDGEYLTKDRIGRDINVSQLKEFLPVNNSANKSEENSVEHKLINFPGFSQAGEWQVPEGHYFMMGDNRDNSSDSRFWKFVPEQNLVGKASFVWMHWDWSDGGDGFKGSRIGASVD</sequence>
<feature type="domain" description="Peptidase S26" evidence="9">
    <location>
        <begin position="43"/>
        <end position="249"/>
    </location>
</feature>
<dbReference type="GO" id="GO:0009003">
    <property type="term" value="F:signal peptidase activity"/>
    <property type="evidence" value="ECO:0007669"/>
    <property type="project" value="UniProtKB-EC"/>
</dbReference>
<keyword evidence="5 8" id="KW-0645">Protease</keyword>
<evidence type="ECO:0000256" key="2">
    <source>
        <dbReference type="ARBA" id="ARBA00009370"/>
    </source>
</evidence>
<dbReference type="InterPro" id="IPR019533">
    <property type="entry name" value="Peptidase_S26"/>
</dbReference>
<feature type="transmembrane region" description="Helical" evidence="8">
    <location>
        <begin position="47"/>
        <end position="66"/>
    </location>
</feature>
<evidence type="ECO:0000259" key="9">
    <source>
        <dbReference type="Pfam" id="PF10502"/>
    </source>
</evidence>
<evidence type="ECO:0000256" key="3">
    <source>
        <dbReference type="ARBA" id="ARBA00013208"/>
    </source>
</evidence>
<evidence type="ECO:0000256" key="1">
    <source>
        <dbReference type="ARBA" id="ARBA00000677"/>
    </source>
</evidence>
<comment type="catalytic activity">
    <reaction evidence="1 8">
        <text>Cleavage of hydrophobic, N-terminal signal or leader sequences from secreted and periplasmic proteins.</text>
        <dbReference type="EC" id="3.4.21.89"/>
    </reaction>
</comment>
<dbReference type="Proteomes" id="UP000294887">
    <property type="component" value="Unassembled WGS sequence"/>
</dbReference>
<dbReference type="InterPro" id="IPR019758">
    <property type="entry name" value="Pept_S26A_signal_pept_1_CS"/>
</dbReference>
<protein>
    <recommendedName>
        <fullName evidence="4 8">Signal peptidase I</fullName>
        <ecNumber evidence="3 8">3.4.21.89</ecNumber>
    </recommendedName>
</protein>
<dbReference type="InterPro" id="IPR036286">
    <property type="entry name" value="LexA/Signal_pep-like_sf"/>
</dbReference>
<dbReference type="PRINTS" id="PR00727">
    <property type="entry name" value="LEADERPTASE"/>
</dbReference>
<dbReference type="CDD" id="cd06530">
    <property type="entry name" value="S26_SPase_I"/>
    <property type="match status" value="1"/>
</dbReference>
<dbReference type="InterPro" id="IPR000223">
    <property type="entry name" value="Pept_S26A_signal_pept_1"/>
</dbReference>
<dbReference type="EC" id="3.4.21.89" evidence="3 8"/>
<dbReference type="OrthoDB" id="9815782at2"/>
<dbReference type="NCBIfam" id="TIGR02227">
    <property type="entry name" value="sigpep_I_bact"/>
    <property type="match status" value="1"/>
</dbReference>
<feature type="transmembrane region" description="Helical" evidence="8">
    <location>
        <begin position="7"/>
        <end position="27"/>
    </location>
</feature>
<dbReference type="GO" id="GO:0006465">
    <property type="term" value="P:signal peptide processing"/>
    <property type="evidence" value="ECO:0007669"/>
    <property type="project" value="InterPro"/>
</dbReference>
<keyword evidence="8" id="KW-1133">Transmembrane helix</keyword>
<evidence type="ECO:0000256" key="6">
    <source>
        <dbReference type="ARBA" id="ARBA00022801"/>
    </source>
</evidence>
<evidence type="ECO:0000256" key="8">
    <source>
        <dbReference type="RuleBase" id="RU362042"/>
    </source>
</evidence>